<gene>
    <name evidence="2" type="ORF">BCF33_0959</name>
</gene>
<organism evidence="2 3">
    <name type="scientific">Hasllibacter halocynthiae</name>
    <dbReference type="NCBI Taxonomy" id="595589"/>
    <lineage>
        <taxon>Bacteria</taxon>
        <taxon>Pseudomonadati</taxon>
        <taxon>Pseudomonadota</taxon>
        <taxon>Alphaproteobacteria</taxon>
        <taxon>Rhodobacterales</taxon>
        <taxon>Roseobacteraceae</taxon>
        <taxon>Hasllibacter</taxon>
    </lineage>
</organism>
<comment type="caution">
    <text evidence="2">The sequence shown here is derived from an EMBL/GenBank/DDBJ whole genome shotgun (WGS) entry which is preliminary data.</text>
</comment>
<dbReference type="EMBL" id="PVTT01000001">
    <property type="protein sequence ID" value="PRY95341.1"/>
    <property type="molecule type" value="Genomic_DNA"/>
</dbReference>
<evidence type="ECO:0000313" key="2">
    <source>
        <dbReference type="EMBL" id="PRY95341.1"/>
    </source>
</evidence>
<dbReference type="Proteomes" id="UP000238801">
    <property type="component" value="Unassembled WGS sequence"/>
</dbReference>
<protein>
    <submittedName>
        <fullName evidence="2">Pimeloyl-ACP methyl ester carboxylesterase</fullName>
    </submittedName>
</protein>
<name>A0A2T0X8S1_9RHOB</name>
<evidence type="ECO:0000313" key="3">
    <source>
        <dbReference type="Proteomes" id="UP000238801"/>
    </source>
</evidence>
<dbReference type="PANTHER" id="PTHR43194:SF5">
    <property type="entry name" value="PIMELOYL-[ACYL-CARRIER PROTEIN] METHYL ESTER ESTERASE"/>
    <property type="match status" value="1"/>
</dbReference>
<sequence>MRDDARPGPAPPFPARDALGVGGRRAAFHLARREGTVPAILLHGAGFDSAALSWRLFLPELARTRTVLAPDWPGQGGSAPLPRGPFRLSRLGGWLIALMDALGIERADLVGASMGGGAAIWTAAHHPHRVRRLVPVAPFGLAASAPGHRRYHLATRLPLWTAGFALMRRTDRGVRRALGTVFGEPDRITDALVAEVRAAMREGRNGRAFARFQRGEVGPRGFRTDLSDAAAALPHETLFLQGAKDRLIPPALARSVAARMARARFETLDAGHWPMREAPDAFAAHALPFLGATAREGR</sequence>
<dbReference type="InterPro" id="IPR029058">
    <property type="entry name" value="AB_hydrolase_fold"/>
</dbReference>
<proteinExistence type="predicted"/>
<dbReference type="AlphaFoldDB" id="A0A2T0X8S1"/>
<evidence type="ECO:0000259" key="1">
    <source>
        <dbReference type="Pfam" id="PF00561"/>
    </source>
</evidence>
<keyword evidence="3" id="KW-1185">Reference proteome</keyword>
<reference evidence="2 3" key="1">
    <citation type="submission" date="2018-03" db="EMBL/GenBank/DDBJ databases">
        <title>Genomic Encyclopedia of Archaeal and Bacterial Type Strains, Phase II (KMG-II): from individual species to whole genera.</title>
        <authorList>
            <person name="Goeker M."/>
        </authorList>
    </citation>
    <scope>NUCLEOTIDE SEQUENCE [LARGE SCALE GENOMIC DNA]</scope>
    <source>
        <strain evidence="2 3">DSM 29318</strain>
    </source>
</reference>
<dbReference type="InterPro" id="IPR000073">
    <property type="entry name" value="AB_hydrolase_1"/>
</dbReference>
<feature type="domain" description="AB hydrolase-1" evidence="1">
    <location>
        <begin position="38"/>
        <end position="275"/>
    </location>
</feature>
<dbReference type="PANTHER" id="PTHR43194">
    <property type="entry name" value="HYDROLASE ALPHA/BETA FOLD FAMILY"/>
    <property type="match status" value="1"/>
</dbReference>
<dbReference type="Pfam" id="PF00561">
    <property type="entry name" value="Abhydrolase_1"/>
    <property type="match status" value="1"/>
</dbReference>
<dbReference type="Gene3D" id="3.40.50.1820">
    <property type="entry name" value="alpha/beta hydrolase"/>
    <property type="match status" value="1"/>
</dbReference>
<dbReference type="OrthoDB" id="9804723at2"/>
<dbReference type="SUPFAM" id="SSF53474">
    <property type="entry name" value="alpha/beta-Hydrolases"/>
    <property type="match status" value="1"/>
</dbReference>
<dbReference type="InterPro" id="IPR050228">
    <property type="entry name" value="Carboxylesterase_BioH"/>
</dbReference>
<dbReference type="RefSeq" id="WP_106159728.1">
    <property type="nucleotide sequence ID" value="NZ_PVTT01000001.1"/>
</dbReference>
<accession>A0A2T0X8S1</accession>
<dbReference type="PRINTS" id="PR00111">
    <property type="entry name" value="ABHYDROLASE"/>
</dbReference>